<evidence type="ECO:0000256" key="6">
    <source>
        <dbReference type="ARBA" id="ARBA00022741"/>
    </source>
</evidence>
<keyword evidence="6" id="KW-0547">Nucleotide-binding</keyword>
<evidence type="ECO:0000313" key="11">
    <source>
        <dbReference type="EMBL" id="PRD49436.1"/>
    </source>
</evidence>
<evidence type="ECO:0000259" key="10">
    <source>
        <dbReference type="PROSITE" id="PS50893"/>
    </source>
</evidence>
<dbReference type="PANTHER" id="PTHR43790:SF3">
    <property type="entry name" value="D-ALLOSE IMPORT ATP-BINDING PROTEIN ALSA-RELATED"/>
    <property type="match status" value="1"/>
</dbReference>
<dbReference type="SMART" id="SM00382">
    <property type="entry name" value="AAA"/>
    <property type="match status" value="2"/>
</dbReference>
<evidence type="ECO:0000256" key="4">
    <source>
        <dbReference type="ARBA" id="ARBA00022597"/>
    </source>
</evidence>
<dbReference type="Pfam" id="PF00005">
    <property type="entry name" value="ABC_tran"/>
    <property type="match status" value="2"/>
</dbReference>
<dbReference type="PROSITE" id="PS50893">
    <property type="entry name" value="ABC_TRANSPORTER_2"/>
    <property type="match status" value="2"/>
</dbReference>
<dbReference type="AlphaFoldDB" id="A0A2S9J9H1"/>
<name>A0A2S9J9H1_9SPHI</name>
<keyword evidence="3" id="KW-1003">Cell membrane</keyword>
<evidence type="ECO:0000256" key="3">
    <source>
        <dbReference type="ARBA" id="ARBA00022475"/>
    </source>
</evidence>
<evidence type="ECO:0000256" key="7">
    <source>
        <dbReference type="ARBA" id="ARBA00022840"/>
    </source>
</evidence>
<dbReference type="EMBL" id="PVBQ01000001">
    <property type="protein sequence ID" value="PRD49436.1"/>
    <property type="molecule type" value="Genomic_DNA"/>
</dbReference>
<dbReference type="Gene3D" id="3.40.50.300">
    <property type="entry name" value="P-loop containing nucleotide triphosphate hydrolases"/>
    <property type="match status" value="2"/>
</dbReference>
<dbReference type="InterPro" id="IPR050107">
    <property type="entry name" value="ABC_carbohydrate_import_ATPase"/>
</dbReference>
<dbReference type="GO" id="GO:0005524">
    <property type="term" value="F:ATP binding"/>
    <property type="evidence" value="ECO:0007669"/>
    <property type="project" value="UniProtKB-KW"/>
</dbReference>
<reference evidence="11 12" key="1">
    <citation type="submission" date="2018-02" db="EMBL/GenBank/DDBJ databases">
        <title>The draft genome of Sphingobacterium sp. 5JN-11.</title>
        <authorList>
            <person name="Liu L."/>
            <person name="Li L."/>
            <person name="Liang L."/>
            <person name="Zhang X."/>
            <person name="Wang T."/>
        </authorList>
    </citation>
    <scope>NUCLEOTIDE SEQUENCE [LARGE SCALE GENOMIC DNA]</scope>
    <source>
        <strain evidence="11 12">5JN-11</strain>
    </source>
</reference>
<keyword evidence="4" id="KW-0762">Sugar transport</keyword>
<protein>
    <submittedName>
        <fullName evidence="11">D-xylose ABC transporter ATP-binding protein</fullName>
    </submittedName>
</protein>
<dbReference type="OrthoDB" id="1115710at2"/>
<evidence type="ECO:0000313" key="12">
    <source>
        <dbReference type="Proteomes" id="UP000239711"/>
    </source>
</evidence>
<comment type="caution">
    <text evidence="11">The sequence shown here is derived from an EMBL/GenBank/DDBJ whole genome shotgun (WGS) entry which is preliminary data.</text>
</comment>
<keyword evidence="7 11" id="KW-0067">ATP-binding</keyword>
<keyword evidence="5" id="KW-0677">Repeat</keyword>
<dbReference type="PANTHER" id="PTHR43790">
    <property type="entry name" value="CARBOHYDRATE TRANSPORT ATP-BINDING PROTEIN MG119-RELATED"/>
    <property type="match status" value="1"/>
</dbReference>
<dbReference type="Proteomes" id="UP000239711">
    <property type="component" value="Unassembled WGS sequence"/>
</dbReference>
<dbReference type="InterPro" id="IPR017871">
    <property type="entry name" value="ABC_transporter-like_CS"/>
</dbReference>
<evidence type="ECO:0000256" key="2">
    <source>
        <dbReference type="ARBA" id="ARBA00022448"/>
    </source>
</evidence>
<accession>A0A2S9J9H1</accession>
<dbReference type="CDD" id="cd03215">
    <property type="entry name" value="ABC_Carb_Monos_II"/>
    <property type="match status" value="1"/>
</dbReference>
<organism evidence="11 12">
    <name type="scientific">Sphingobacterium haloxyli</name>
    <dbReference type="NCBI Taxonomy" id="2100533"/>
    <lineage>
        <taxon>Bacteria</taxon>
        <taxon>Pseudomonadati</taxon>
        <taxon>Bacteroidota</taxon>
        <taxon>Sphingobacteriia</taxon>
        <taxon>Sphingobacteriales</taxon>
        <taxon>Sphingobacteriaceae</taxon>
        <taxon>Sphingobacterium</taxon>
    </lineage>
</organism>
<evidence type="ECO:0000256" key="8">
    <source>
        <dbReference type="ARBA" id="ARBA00022967"/>
    </source>
</evidence>
<evidence type="ECO:0000256" key="5">
    <source>
        <dbReference type="ARBA" id="ARBA00022737"/>
    </source>
</evidence>
<dbReference type="FunFam" id="3.40.50.300:FF:000127">
    <property type="entry name" value="Ribose import ATP-binding protein RbsA"/>
    <property type="match status" value="1"/>
</dbReference>
<dbReference type="CDD" id="cd03216">
    <property type="entry name" value="ABC_Carb_Monos_I"/>
    <property type="match status" value="1"/>
</dbReference>
<keyword evidence="12" id="KW-1185">Reference proteome</keyword>
<dbReference type="GO" id="GO:0005886">
    <property type="term" value="C:plasma membrane"/>
    <property type="evidence" value="ECO:0007669"/>
    <property type="project" value="UniProtKB-SubCell"/>
</dbReference>
<dbReference type="InterPro" id="IPR003439">
    <property type="entry name" value="ABC_transporter-like_ATP-bd"/>
</dbReference>
<dbReference type="PROSITE" id="PS00211">
    <property type="entry name" value="ABC_TRANSPORTER_1"/>
    <property type="match status" value="1"/>
</dbReference>
<feature type="domain" description="ABC transporter" evidence="10">
    <location>
        <begin position="256"/>
        <end position="501"/>
    </location>
</feature>
<evidence type="ECO:0000256" key="9">
    <source>
        <dbReference type="ARBA" id="ARBA00023136"/>
    </source>
</evidence>
<evidence type="ECO:0000256" key="1">
    <source>
        <dbReference type="ARBA" id="ARBA00004202"/>
    </source>
</evidence>
<dbReference type="GO" id="GO:0016887">
    <property type="term" value="F:ATP hydrolysis activity"/>
    <property type="evidence" value="ECO:0007669"/>
    <property type="project" value="InterPro"/>
</dbReference>
<dbReference type="SUPFAM" id="SSF52540">
    <property type="entry name" value="P-loop containing nucleoside triphosphate hydrolases"/>
    <property type="match status" value="2"/>
</dbReference>
<comment type="subcellular location">
    <subcellularLocation>
        <location evidence="1">Cell membrane</location>
        <topology evidence="1">Peripheral membrane protein</topology>
    </subcellularLocation>
</comment>
<feature type="domain" description="ABC transporter" evidence="10">
    <location>
        <begin position="3"/>
        <end position="239"/>
    </location>
</feature>
<gene>
    <name evidence="11" type="ORF">C5745_01150</name>
</gene>
<keyword evidence="2" id="KW-0813">Transport</keyword>
<dbReference type="InterPro" id="IPR003593">
    <property type="entry name" value="AAA+_ATPase"/>
</dbReference>
<sequence>MVVSLKNISKTFNGVYALRDVSIDFPAGKVIALIGENGAGKSTLMNILSGVYPDYEGQLLYRGDSVRFQRPRDAQDQGIAIIHQELNLIPHLSVVENIFLGRELVTTWGALDRTEMKAIAKRLLARLKLTLNLDMPVSQLKVGECQLIEIAKALLVESDVVIMDEPTSAISESEVYALYDIIRDLKASGTTVIYISHKMKEIFTLADEYVVLRDGQLVRQGQIAEVDEQQLVNMMVGRALGERTKSPCRTTEEKVLQVHNLSLIHPGKDAMLLDQVSFELCKGEILGIFGLMGAGRTELLETLFGLRGKPASGDFTFDGEDAPFFSSPNEALRYGLALVPEDRKSDGLVLGMDVRSNLSLSVLSSLETLGVLADVQEKELCQQYVDRLRIKAANDQQQVGSLSGGNQQKVVLAKYLATHPKVLMLDEPTRGIDVYAKGEIYDLIREQATAGLGVIVVSSELPELFAIADRLLVMCDGRITQGFKTEEATEEAILQAALPDK</sequence>
<keyword evidence="8" id="KW-1278">Translocase</keyword>
<proteinExistence type="predicted"/>
<dbReference type="InterPro" id="IPR027417">
    <property type="entry name" value="P-loop_NTPase"/>
</dbReference>
<keyword evidence="9" id="KW-0472">Membrane</keyword>